<dbReference type="AlphaFoldDB" id="A0A0G1W3V2"/>
<evidence type="ECO:0000259" key="5">
    <source>
        <dbReference type="Pfam" id="PF01555"/>
    </source>
</evidence>
<evidence type="ECO:0000256" key="3">
    <source>
        <dbReference type="ARBA" id="ARBA00022679"/>
    </source>
</evidence>
<reference evidence="6 7" key="1">
    <citation type="journal article" date="2015" name="Nature">
        <title>rRNA introns, odd ribosomes, and small enigmatic genomes across a large radiation of phyla.</title>
        <authorList>
            <person name="Brown C.T."/>
            <person name="Hug L.A."/>
            <person name="Thomas B.C."/>
            <person name="Sharon I."/>
            <person name="Castelle C.J."/>
            <person name="Singh A."/>
            <person name="Wilkins M.J."/>
            <person name="Williams K.H."/>
            <person name="Banfield J.F."/>
        </authorList>
    </citation>
    <scope>NUCLEOTIDE SEQUENCE [LARGE SCALE GENOMIC DNA]</scope>
</reference>
<gene>
    <name evidence="6" type="ORF">UY48_C0001G0009</name>
</gene>
<dbReference type="EMBL" id="LCQD01000001">
    <property type="protein sequence ID" value="KKW13388.1"/>
    <property type="molecule type" value="Genomic_DNA"/>
</dbReference>
<evidence type="ECO:0000256" key="2">
    <source>
        <dbReference type="ARBA" id="ARBA00022603"/>
    </source>
</evidence>
<dbReference type="PRINTS" id="PR00508">
    <property type="entry name" value="S21N4MTFRASE"/>
</dbReference>
<dbReference type="Pfam" id="PF01555">
    <property type="entry name" value="N6_N4_Mtase"/>
    <property type="match status" value="1"/>
</dbReference>
<evidence type="ECO:0000256" key="4">
    <source>
        <dbReference type="RuleBase" id="RU362026"/>
    </source>
</evidence>
<dbReference type="GO" id="GO:0003677">
    <property type="term" value="F:DNA binding"/>
    <property type="evidence" value="ECO:0007669"/>
    <property type="project" value="InterPro"/>
</dbReference>
<organism evidence="6 7">
    <name type="scientific">Candidatus Gottesmanbacteria bacterium GW2011_GWB1_49_7</name>
    <dbReference type="NCBI Taxonomy" id="1618448"/>
    <lineage>
        <taxon>Bacteria</taxon>
        <taxon>Candidatus Gottesmaniibacteriota</taxon>
    </lineage>
</organism>
<evidence type="ECO:0000313" key="6">
    <source>
        <dbReference type="EMBL" id="KKW13388.1"/>
    </source>
</evidence>
<dbReference type="GO" id="GO:0008170">
    <property type="term" value="F:N-methyltransferase activity"/>
    <property type="evidence" value="ECO:0007669"/>
    <property type="project" value="InterPro"/>
</dbReference>
<comment type="similarity">
    <text evidence="1 4">Belongs to the N(4)/N(6)-methyltransferase family.</text>
</comment>
<dbReference type="PIRSF" id="PIRSF036758">
    <property type="entry name" value="Aden_M_ParB"/>
    <property type="match status" value="1"/>
</dbReference>
<dbReference type="InterPro" id="IPR002052">
    <property type="entry name" value="DNA_methylase_N6_adenine_CS"/>
</dbReference>
<dbReference type="SUPFAM" id="SSF53335">
    <property type="entry name" value="S-adenosyl-L-methionine-dependent methyltransferases"/>
    <property type="match status" value="1"/>
</dbReference>
<dbReference type="Gene3D" id="3.40.50.150">
    <property type="entry name" value="Vaccinia Virus protein VP39"/>
    <property type="match status" value="1"/>
</dbReference>
<name>A0A0G1W3V2_9BACT</name>
<dbReference type="EC" id="2.1.1.-" evidence="4"/>
<dbReference type="InterPro" id="IPR002941">
    <property type="entry name" value="DNA_methylase_N4/N6"/>
</dbReference>
<protein>
    <recommendedName>
        <fullName evidence="4">Methyltransferase</fullName>
        <ecNumber evidence="4">2.1.1.-</ecNumber>
    </recommendedName>
</protein>
<keyword evidence="2 6" id="KW-0489">Methyltransferase</keyword>
<dbReference type="InterPro" id="IPR029063">
    <property type="entry name" value="SAM-dependent_MTases_sf"/>
</dbReference>
<feature type="domain" description="DNA methylase N-4/N-6" evidence="5">
    <location>
        <begin position="195"/>
        <end position="369"/>
    </location>
</feature>
<dbReference type="Proteomes" id="UP000034588">
    <property type="component" value="Unassembled WGS sequence"/>
</dbReference>
<dbReference type="GO" id="GO:0032259">
    <property type="term" value="P:methylation"/>
    <property type="evidence" value="ECO:0007669"/>
    <property type="project" value="UniProtKB-KW"/>
</dbReference>
<sequence length="391" mass="44752">MSERNGIYWTNEKRKLSQLKPWPRNPRQIKQDQAKRLGESFDQFGQVETLAIGPDGEIYNGHQRLNVLMVEHGADYEVDVRVASRPLSEKEREKLTVYLHKGAAGEWDFDILANEFELDDLLDWGFDKKELDLDLWLPEPPEDPGAQMDRAEELREKWGVESGQLWQLGEHRLICGDCTDRAVVERVMGGEKAAFCFTDPPYNVGIDYGETTDDNQSFDDFGRWCGLWLAHVPKKHLMTVGIKRMLWWREIAGDPTWIIAWVKRNGQGNTKLGGTNKWDSILAYNVEPDGGIDIVEINNDYSENIKTLGGHPTAKPVELWELIMRRFCFDNEIVYDPFLGSGTTLIACERLGRKCRAIEISPAYCAVAIQRWVDMTGGEPVLLYNEEQQDG</sequence>
<evidence type="ECO:0000313" key="7">
    <source>
        <dbReference type="Proteomes" id="UP000034588"/>
    </source>
</evidence>
<dbReference type="PROSITE" id="PS00092">
    <property type="entry name" value="N6_MTASE"/>
    <property type="match status" value="1"/>
</dbReference>
<dbReference type="InterPro" id="IPR001091">
    <property type="entry name" value="RM_Methyltransferase"/>
</dbReference>
<accession>A0A0G1W3V2</accession>
<comment type="caution">
    <text evidence="6">The sequence shown here is derived from an EMBL/GenBank/DDBJ whole genome shotgun (WGS) entry which is preliminary data.</text>
</comment>
<proteinExistence type="inferred from homology"/>
<dbReference type="InterPro" id="IPR015840">
    <property type="entry name" value="DNA_MeTrfase_ParB"/>
</dbReference>
<evidence type="ECO:0000256" key="1">
    <source>
        <dbReference type="ARBA" id="ARBA00006594"/>
    </source>
</evidence>
<keyword evidence="3 6" id="KW-0808">Transferase</keyword>